<dbReference type="Pfam" id="PF25637">
    <property type="entry name" value="DUF7942"/>
    <property type="match status" value="1"/>
</dbReference>
<reference evidence="2" key="2">
    <citation type="submission" date="2020-09" db="EMBL/GenBank/DDBJ databases">
        <authorList>
            <person name="Sun Q."/>
            <person name="Ohkuma M."/>
        </authorList>
    </citation>
    <scope>NUCLEOTIDE SEQUENCE</scope>
    <source>
        <strain evidence="2">JCM 4637</strain>
    </source>
</reference>
<dbReference type="InterPro" id="IPR057702">
    <property type="entry name" value="DUF7942"/>
</dbReference>
<gene>
    <name evidence="2" type="ORF">GCM10010334_10810</name>
</gene>
<dbReference type="NCBIfam" id="NF046119">
    <property type="entry name" value="memb_SCO4225"/>
    <property type="match status" value="1"/>
</dbReference>
<dbReference type="RefSeq" id="WP_189822291.1">
    <property type="nucleotide sequence ID" value="NZ_BMVC01000002.1"/>
</dbReference>
<feature type="transmembrane region" description="Helical" evidence="1">
    <location>
        <begin position="28"/>
        <end position="47"/>
    </location>
</feature>
<reference evidence="2" key="1">
    <citation type="journal article" date="2014" name="Int. J. Syst. Evol. Microbiol.">
        <title>Complete genome sequence of Corynebacterium casei LMG S-19264T (=DSM 44701T), isolated from a smear-ripened cheese.</title>
        <authorList>
            <consortium name="US DOE Joint Genome Institute (JGI-PGF)"/>
            <person name="Walter F."/>
            <person name="Albersmeier A."/>
            <person name="Kalinowski J."/>
            <person name="Ruckert C."/>
        </authorList>
    </citation>
    <scope>NUCLEOTIDE SEQUENCE</scope>
    <source>
        <strain evidence="2">JCM 4637</strain>
    </source>
</reference>
<dbReference type="AlphaFoldDB" id="A0A918WTN2"/>
<accession>A0A918WTN2</accession>
<keyword evidence="1" id="KW-0472">Membrane</keyword>
<proteinExistence type="predicted"/>
<organism evidence="2 3">
    <name type="scientific">Streptomyces finlayi</name>
    <dbReference type="NCBI Taxonomy" id="67296"/>
    <lineage>
        <taxon>Bacteria</taxon>
        <taxon>Bacillati</taxon>
        <taxon>Actinomycetota</taxon>
        <taxon>Actinomycetes</taxon>
        <taxon>Kitasatosporales</taxon>
        <taxon>Streptomycetaceae</taxon>
        <taxon>Streptomyces</taxon>
    </lineage>
</organism>
<comment type="caution">
    <text evidence="2">The sequence shown here is derived from an EMBL/GenBank/DDBJ whole genome shotgun (WGS) entry which is preliminary data.</text>
</comment>
<evidence type="ECO:0000313" key="2">
    <source>
        <dbReference type="EMBL" id="GHC82516.1"/>
    </source>
</evidence>
<dbReference type="Proteomes" id="UP000638353">
    <property type="component" value="Unassembled WGS sequence"/>
</dbReference>
<evidence type="ECO:0000256" key="1">
    <source>
        <dbReference type="SAM" id="Phobius"/>
    </source>
</evidence>
<dbReference type="EMBL" id="BMVC01000002">
    <property type="protein sequence ID" value="GHC82516.1"/>
    <property type="molecule type" value="Genomic_DNA"/>
</dbReference>
<name>A0A918WTN2_9ACTN</name>
<keyword evidence="1" id="KW-1133">Transmembrane helix</keyword>
<feature type="transmembrane region" description="Helical" evidence="1">
    <location>
        <begin position="86"/>
        <end position="107"/>
    </location>
</feature>
<feature type="transmembrane region" description="Helical" evidence="1">
    <location>
        <begin position="54"/>
        <end position="74"/>
    </location>
</feature>
<keyword evidence="1" id="KW-0812">Transmembrane</keyword>
<evidence type="ECO:0000313" key="3">
    <source>
        <dbReference type="Proteomes" id="UP000638353"/>
    </source>
</evidence>
<protein>
    <submittedName>
        <fullName evidence="2">Uncharacterized protein</fullName>
    </submittedName>
</protein>
<sequence>MTDHHTCRENLMFARKLFRLAVANPLSAAYLGVVGAVVLFEVVAALVGGGHDMAGIWVGMVTMPASLPLVMFAVNETGEPNLALYGVGLVVGVGLQSLAMGLLWKLVRSDRARGGRPLHS</sequence>